<protein>
    <submittedName>
        <fullName evidence="2">Uncharacterized protein</fullName>
    </submittedName>
</protein>
<accession>A0A0D0D6M5</accession>
<feature type="compositionally biased region" description="Low complexity" evidence="1">
    <location>
        <begin position="23"/>
        <end position="33"/>
    </location>
</feature>
<gene>
    <name evidence="2" type="ORF">PAXRUDRAFT_21854</name>
</gene>
<organism evidence="2 3">
    <name type="scientific">Paxillus rubicundulus Ve08.2h10</name>
    <dbReference type="NCBI Taxonomy" id="930991"/>
    <lineage>
        <taxon>Eukaryota</taxon>
        <taxon>Fungi</taxon>
        <taxon>Dikarya</taxon>
        <taxon>Basidiomycota</taxon>
        <taxon>Agaricomycotina</taxon>
        <taxon>Agaricomycetes</taxon>
        <taxon>Agaricomycetidae</taxon>
        <taxon>Boletales</taxon>
        <taxon>Paxilineae</taxon>
        <taxon>Paxillaceae</taxon>
        <taxon>Paxillus</taxon>
    </lineage>
</organism>
<evidence type="ECO:0000313" key="2">
    <source>
        <dbReference type="EMBL" id="KIK72550.1"/>
    </source>
</evidence>
<dbReference type="EMBL" id="KN830702">
    <property type="protein sequence ID" value="KIK72550.1"/>
    <property type="molecule type" value="Genomic_DNA"/>
</dbReference>
<feature type="region of interest" description="Disordered" evidence="1">
    <location>
        <begin position="57"/>
        <end position="97"/>
    </location>
</feature>
<dbReference type="InParanoid" id="A0A0D0D6M5"/>
<keyword evidence="3" id="KW-1185">Reference proteome</keyword>
<dbReference type="HOGENOM" id="CLU_2015998_0_0_1"/>
<feature type="region of interest" description="Disordered" evidence="1">
    <location>
        <begin position="1"/>
        <end position="33"/>
    </location>
</feature>
<feature type="compositionally biased region" description="Basic and acidic residues" evidence="1">
    <location>
        <begin position="1"/>
        <end position="19"/>
    </location>
</feature>
<dbReference type="Proteomes" id="UP000054538">
    <property type="component" value="Unassembled WGS sequence"/>
</dbReference>
<reference evidence="3" key="2">
    <citation type="submission" date="2015-01" db="EMBL/GenBank/DDBJ databases">
        <title>Evolutionary Origins and Diversification of the Mycorrhizal Mutualists.</title>
        <authorList>
            <consortium name="DOE Joint Genome Institute"/>
            <consortium name="Mycorrhizal Genomics Consortium"/>
            <person name="Kohler A."/>
            <person name="Kuo A."/>
            <person name="Nagy L.G."/>
            <person name="Floudas D."/>
            <person name="Copeland A."/>
            <person name="Barry K.W."/>
            <person name="Cichocki N."/>
            <person name="Veneault-Fourrey C."/>
            <person name="LaButti K."/>
            <person name="Lindquist E.A."/>
            <person name="Lipzen A."/>
            <person name="Lundell T."/>
            <person name="Morin E."/>
            <person name="Murat C."/>
            <person name="Riley R."/>
            <person name="Ohm R."/>
            <person name="Sun H."/>
            <person name="Tunlid A."/>
            <person name="Henrissat B."/>
            <person name="Grigoriev I.V."/>
            <person name="Hibbett D.S."/>
            <person name="Martin F."/>
        </authorList>
    </citation>
    <scope>NUCLEOTIDE SEQUENCE [LARGE SCALE GENOMIC DNA]</scope>
    <source>
        <strain evidence="3">Ve08.2h10</strain>
    </source>
</reference>
<evidence type="ECO:0000256" key="1">
    <source>
        <dbReference type="SAM" id="MobiDB-lite"/>
    </source>
</evidence>
<name>A0A0D0D6M5_9AGAM</name>
<evidence type="ECO:0000313" key="3">
    <source>
        <dbReference type="Proteomes" id="UP000054538"/>
    </source>
</evidence>
<sequence length="123" mass="12675">MGFPFEQEHSTTASDRDLGPAEPSHSPSPSLLPNTIAIPSAVNLDMRWHIGPTIIRSTTPIPPSASPWTGPQMSSVDNAPISAPLTDDPPILAPASPAMSIPPVEVLVQTESASDNGGSGSSD</sequence>
<reference evidence="2 3" key="1">
    <citation type="submission" date="2014-04" db="EMBL/GenBank/DDBJ databases">
        <authorList>
            <consortium name="DOE Joint Genome Institute"/>
            <person name="Kuo A."/>
            <person name="Kohler A."/>
            <person name="Jargeat P."/>
            <person name="Nagy L.G."/>
            <person name="Floudas D."/>
            <person name="Copeland A."/>
            <person name="Barry K.W."/>
            <person name="Cichocki N."/>
            <person name="Veneault-Fourrey C."/>
            <person name="LaButti K."/>
            <person name="Lindquist E.A."/>
            <person name="Lipzen A."/>
            <person name="Lundell T."/>
            <person name="Morin E."/>
            <person name="Murat C."/>
            <person name="Sun H."/>
            <person name="Tunlid A."/>
            <person name="Henrissat B."/>
            <person name="Grigoriev I.V."/>
            <person name="Hibbett D.S."/>
            <person name="Martin F."/>
            <person name="Nordberg H.P."/>
            <person name="Cantor M.N."/>
            <person name="Hua S.X."/>
        </authorList>
    </citation>
    <scope>NUCLEOTIDE SEQUENCE [LARGE SCALE GENOMIC DNA]</scope>
    <source>
        <strain evidence="2 3">Ve08.2h10</strain>
    </source>
</reference>
<proteinExistence type="predicted"/>
<dbReference type="AlphaFoldDB" id="A0A0D0D6M5"/>